<feature type="repeat" description="ANK" evidence="6">
    <location>
        <begin position="884"/>
        <end position="907"/>
    </location>
</feature>
<evidence type="ECO:0000313" key="12">
    <source>
        <dbReference type="Proteomes" id="UP000242188"/>
    </source>
</evidence>
<evidence type="ECO:0000259" key="10">
    <source>
        <dbReference type="PROSITE" id="PS50178"/>
    </source>
</evidence>
<dbReference type="InterPro" id="IPR011011">
    <property type="entry name" value="Znf_FYVE_PHD"/>
</dbReference>
<evidence type="ECO:0000256" key="1">
    <source>
        <dbReference type="ARBA" id="ARBA00022723"/>
    </source>
</evidence>
<dbReference type="SUPFAM" id="SSF57903">
    <property type="entry name" value="FYVE/PHD zinc finger"/>
    <property type="match status" value="1"/>
</dbReference>
<evidence type="ECO:0000256" key="2">
    <source>
        <dbReference type="ARBA" id="ARBA00022737"/>
    </source>
</evidence>
<dbReference type="GO" id="GO:0120013">
    <property type="term" value="F:lipid transfer activity"/>
    <property type="evidence" value="ECO:0007669"/>
    <property type="project" value="InterPro"/>
</dbReference>
<keyword evidence="4" id="KW-0862">Zinc</keyword>
<dbReference type="PROSITE" id="PS50297">
    <property type="entry name" value="ANK_REP_REGION"/>
    <property type="match status" value="8"/>
</dbReference>
<dbReference type="InterPro" id="IPR013083">
    <property type="entry name" value="Znf_RING/FYVE/PHD"/>
</dbReference>
<dbReference type="InterPro" id="IPR036770">
    <property type="entry name" value="Ankyrin_rpt-contain_sf"/>
</dbReference>
<evidence type="ECO:0000256" key="6">
    <source>
        <dbReference type="PROSITE-ProRule" id="PRU00023"/>
    </source>
</evidence>
<dbReference type="SUPFAM" id="SSF54695">
    <property type="entry name" value="POZ domain"/>
    <property type="match status" value="1"/>
</dbReference>
<dbReference type="Pfam" id="PF12796">
    <property type="entry name" value="Ank_2"/>
    <property type="match status" value="5"/>
</dbReference>
<evidence type="ECO:0000256" key="3">
    <source>
        <dbReference type="ARBA" id="ARBA00022771"/>
    </source>
</evidence>
<protein>
    <submittedName>
        <fullName evidence="11">Ankyrin repeat and FYVE domain-containing protein 1</fullName>
    </submittedName>
</protein>
<dbReference type="CDD" id="cd18303">
    <property type="entry name" value="BTB_POZ_Rank-5"/>
    <property type="match status" value="1"/>
</dbReference>
<organism evidence="11 12">
    <name type="scientific">Mizuhopecten yessoensis</name>
    <name type="common">Japanese scallop</name>
    <name type="synonym">Patinopecten yessoensis</name>
    <dbReference type="NCBI Taxonomy" id="6573"/>
    <lineage>
        <taxon>Eukaryota</taxon>
        <taxon>Metazoa</taxon>
        <taxon>Spiralia</taxon>
        <taxon>Lophotrochozoa</taxon>
        <taxon>Mollusca</taxon>
        <taxon>Bivalvia</taxon>
        <taxon>Autobranchia</taxon>
        <taxon>Pteriomorphia</taxon>
        <taxon>Pectinida</taxon>
        <taxon>Pectinoidea</taxon>
        <taxon>Pectinidae</taxon>
        <taxon>Mizuhopecten</taxon>
    </lineage>
</organism>
<dbReference type="SUPFAM" id="SSF110004">
    <property type="entry name" value="Glycolipid transfer protein, GLTP"/>
    <property type="match status" value="1"/>
</dbReference>
<keyword evidence="12" id="KW-1185">Reference proteome</keyword>
<dbReference type="Proteomes" id="UP000242188">
    <property type="component" value="Unassembled WGS sequence"/>
</dbReference>
<dbReference type="PANTHER" id="PTHR24198:SF191">
    <property type="entry name" value="RABANKYRIN-5-LIKE"/>
    <property type="match status" value="1"/>
</dbReference>
<dbReference type="CDD" id="cd18501">
    <property type="entry name" value="BACK_ANKFY1_Rank5"/>
    <property type="match status" value="1"/>
</dbReference>
<dbReference type="SMART" id="SM00225">
    <property type="entry name" value="BTB"/>
    <property type="match status" value="1"/>
</dbReference>
<feature type="repeat" description="ANK" evidence="6">
    <location>
        <begin position="703"/>
        <end position="735"/>
    </location>
</feature>
<evidence type="ECO:0000256" key="4">
    <source>
        <dbReference type="ARBA" id="ARBA00022833"/>
    </source>
</evidence>
<dbReference type="Pfam" id="PF01363">
    <property type="entry name" value="FYVE"/>
    <property type="match status" value="1"/>
</dbReference>
<dbReference type="CDD" id="cd15728">
    <property type="entry name" value="FYVE_ANFY1"/>
    <property type="match status" value="1"/>
</dbReference>
<evidence type="ECO:0000256" key="5">
    <source>
        <dbReference type="ARBA" id="ARBA00023043"/>
    </source>
</evidence>
<dbReference type="PROSITE" id="PS50097">
    <property type="entry name" value="BTB"/>
    <property type="match status" value="1"/>
</dbReference>
<dbReference type="SMART" id="SM00064">
    <property type="entry name" value="FYVE"/>
    <property type="match status" value="1"/>
</dbReference>
<keyword evidence="5 6" id="KW-0040">ANK repeat</keyword>
<dbReference type="InterPro" id="IPR049764">
    <property type="entry name" value="ANFY1_FYVE"/>
</dbReference>
<evidence type="ECO:0000256" key="8">
    <source>
        <dbReference type="SAM" id="Coils"/>
    </source>
</evidence>
<feature type="repeat" description="ANK" evidence="6">
    <location>
        <begin position="575"/>
        <end position="607"/>
    </location>
</feature>
<name>A0A210Q1S6_MIZYE</name>
<keyword evidence="3 7" id="KW-0863">Zinc-finger</keyword>
<dbReference type="InterPro" id="IPR049765">
    <property type="entry name" value="ANFY1_BTB_POZ"/>
</dbReference>
<feature type="coiled-coil region" evidence="8">
    <location>
        <begin position="102"/>
        <end position="136"/>
    </location>
</feature>
<dbReference type="InterPro" id="IPR000210">
    <property type="entry name" value="BTB/POZ_dom"/>
</dbReference>
<dbReference type="Gene3D" id="3.30.40.10">
    <property type="entry name" value="Zinc/RING finger domain, C3HC4 (zinc finger)"/>
    <property type="match status" value="1"/>
</dbReference>
<dbReference type="Gene3D" id="1.25.40.20">
    <property type="entry name" value="Ankyrin repeat-containing domain"/>
    <property type="match status" value="6"/>
</dbReference>
<feature type="repeat" description="ANK" evidence="6">
    <location>
        <begin position="1125"/>
        <end position="1157"/>
    </location>
</feature>
<comment type="caution">
    <text evidence="11">The sequence shown here is derived from an EMBL/GenBank/DDBJ whole genome shotgun (WGS) entry which is preliminary data.</text>
</comment>
<evidence type="ECO:0000313" key="11">
    <source>
        <dbReference type="EMBL" id="OWF42677.1"/>
    </source>
</evidence>
<dbReference type="Pfam" id="PF08718">
    <property type="entry name" value="GLTP"/>
    <property type="match status" value="1"/>
</dbReference>
<feature type="repeat" description="ANK" evidence="6">
    <location>
        <begin position="851"/>
        <end position="883"/>
    </location>
</feature>
<feature type="repeat" description="ANK" evidence="6">
    <location>
        <begin position="462"/>
        <end position="486"/>
    </location>
</feature>
<dbReference type="GO" id="GO:0005737">
    <property type="term" value="C:cytoplasm"/>
    <property type="evidence" value="ECO:0007669"/>
    <property type="project" value="InterPro"/>
</dbReference>
<dbReference type="InterPro" id="IPR036497">
    <property type="entry name" value="GLTP_sf"/>
</dbReference>
<sequence length="1466" mass="161989">MTLGKGHPKLPITWWQPSNEELGACEESSITVEVVSIGKVEEVVRSSEADDARVIFIIKKQELFPGSRLGPESVQINVSGGHALLSGESHMINKDKMAEGEVAKLQNHLSLLREEYVKLQNRLAEVEKKYQIASASAGQVGNDNFVARLLKTVADLFDKELYSDLQIQLDGSKQVFGHRFVLAARSDYWGVPDLSQVSSLDFSNIKYEVAHALLRWAYTDDIDIRSDSDFLLELLRAATKFKLRTLQERCENGLMSFVNMKNCITFYQTAEEIGADLLKRHCSTLISNHWNDFTSEDFVHMPAPLLYQMFKAKTEYPLHATIRAKREDALFLYLIEYDSQLSVKLNDVDDKGDLPMDLALQSRQTSIAETLMKHRVDVNRRDNTGKCLLHKAIKRGDEFSAEFLIRNGADVTMTTHLDRESPLHMVATFNPDVTSPDVITGMACIAKQLLEHNADPNHQDTSGSTALHAAVFSKNVAVFQTLLDSGKIHFELKTSDGHTALWLALQQGEDKEGDVQTVYGPQSFAAQLLAKGSSPDAVEPETGDTILHLATRSGNERAGIFLASHGAKVNLSNSKGENPLHLACQKGLSNLVQVLLSKGGNPNGQTRKSTMSDLMLGQDEAPATLQTPLHLALVNKYSEIVEIFLQHKVEAAHSEDNVLILPNFNLKDSDGQTVLGLALWSGLHSEADRLLGAGANINEKNADGFSLLHQAIEKQDTTSAMFLIEHQADLNMKTNSLETPLQHAIQRHLPVVVDMLCKRGVNMNLLDHEKSCPLWQALDTGQEDIAQILVKHGCDLDLWSEGPSSCEQTLLHRAVDENNEAVACFLIKSGCDKNATRRPGPNGEGEDEAKDQQTPLHMACTWGLEIVVQCLMEHSADVNAQDTEGKTPIHIAIENQHPVIISLLLSHPSLDLTVRDKQGFTPFAAAMTTKNNKAAQAILNRESTAAEQVDNRGRNFLHTAIQKSDIESVLFLISVHANVNSRVQDSQQLTPLHLAVTAGSEIIVRNLLLAGADVNAKTKKNETSLHLAALKDHSVIASILLENGIDYDVVDENLNNALHVAVQHGNLNTVRILLTESRVNAEAVNAKGQMAIHVLAQYGRDTASAVFELFKESMPDYPIDRQDAEGNTALLLAYVNGNGSLCRSLVRSGARLGTMNKQGLSIFNAPVATKQLLFKLLDMLSKEPPWSEGEVCLECMVKFSIKTRKHHCRHCGRLVCAKCSAKDMPIVKYNLSKPVLACKDIPIPALRMANARTFFDREKFYDPVPEDGAIELDTFLGKTSQITVVFDHFGRVFSPVKSDMNSNIEKLRKVIAAKRESGGDYKTIQEIIEDEMARNTYQSKNSGTVAGIWLGRGLKFMYLFFEQLVSAHKGGDMTENNVAFVNEAYANSLKQHHNLISKGIFKVALHAAPNRSDLCRKLMKTPGDMEAKDINKESFSTPKVKGRGQCHGKRSKVAEALDEFVAGMDI</sequence>
<dbReference type="OrthoDB" id="2306477at2759"/>
<dbReference type="GO" id="GO:0008270">
    <property type="term" value="F:zinc ion binding"/>
    <property type="evidence" value="ECO:0007669"/>
    <property type="project" value="UniProtKB-KW"/>
</dbReference>
<keyword evidence="2" id="KW-0677">Repeat</keyword>
<dbReference type="InterPro" id="IPR014830">
    <property type="entry name" value="Glycolipid_transfer_prot_dom"/>
</dbReference>
<feature type="domain" description="BTB" evidence="9">
    <location>
        <begin position="163"/>
        <end position="226"/>
    </location>
</feature>
<dbReference type="Gene3D" id="1.10.3520.10">
    <property type="entry name" value="Glycolipid transfer protein"/>
    <property type="match status" value="1"/>
</dbReference>
<dbReference type="SMART" id="SM00248">
    <property type="entry name" value="ANK"/>
    <property type="match status" value="21"/>
</dbReference>
<feature type="repeat" description="ANK" evidence="6">
    <location>
        <begin position="670"/>
        <end position="702"/>
    </location>
</feature>
<evidence type="ECO:0000259" key="9">
    <source>
        <dbReference type="PROSITE" id="PS50097"/>
    </source>
</evidence>
<feature type="repeat" description="ANK" evidence="6">
    <location>
        <begin position="1020"/>
        <end position="1052"/>
    </location>
</feature>
<dbReference type="PANTHER" id="PTHR24198">
    <property type="entry name" value="ANKYRIN REPEAT AND PROTEIN KINASE DOMAIN-CONTAINING PROTEIN"/>
    <property type="match status" value="1"/>
</dbReference>
<dbReference type="InterPro" id="IPR017455">
    <property type="entry name" value="Znf_FYVE-rel"/>
</dbReference>
<dbReference type="SUPFAM" id="SSF48403">
    <property type="entry name" value="Ankyrin repeat"/>
    <property type="match status" value="3"/>
</dbReference>
<keyword evidence="8" id="KW-0175">Coiled coil</keyword>
<feature type="repeat" description="ANK" evidence="6">
    <location>
        <begin position="384"/>
        <end position="416"/>
    </location>
</feature>
<keyword evidence="1" id="KW-0479">Metal-binding</keyword>
<reference evidence="11 12" key="1">
    <citation type="journal article" date="2017" name="Nat. Ecol. Evol.">
        <title>Scallop genome provides insights into evolution of bilaterian karyotype and development.</title>
        <authorList>
            <person name="Wang S."/>
            <person name="Zhang J."/>
            <person name="Jiao W."/>
            <person name="Li J."/>
            <person name="Xun X."/>
            <person name="Sun Y."/>
            <person name="Guo X."/>
            <person name="Huan P."/>
            <person name="Dong B."/>
            <person name="Zhang L."/>
            <person name="Hu X."/>
            <person name="Sun X."/>
            <person name="Wang J."/>
            <person name="Zhao C."/>
            <person name="Wang Y."/>
            <person name="Wang D."/>
            <person name="Huang X."/>
            <person name="Wang R."/>
            <person name="Lv J."/>
            <person name="Li Y."/>
            <person name="Zhang Z."/>
            <person name="Liu B."/>
            <person name="Lu W."/>
            <person name="Hui Y."/>
            <person name="Liang J."/>
            <person name="Zhou Z."/>
            <person name="Hou R."/>
            <person name="Li X."/>
            <person name="Liu Y."/>
            <person name="Li H."/>
            <person name="Ning X."/>
            <person name="Lin Y."/>
            <person name="Zhao L."/>
            <person name="Xing Q."/>
            <person name="Dou J."/>
            <person name="Li Y."/>
            <person name="Mao J."/>
            <person name="Guo H."/>
            <person name="Dou H."/>
            <person name="Li T."/>
            <person name="Mu C."/>
            <person name="Jiang W."/>
            <person name="Fu Q."/>
            <person name="Fu X."/>
            <person name="Miao Y."/>
            <person name="Liu J."/>
            <person name="Yu Q."/>
            <person name="Li R."/>
            <person name="Liao H."/>
            <person name="Li X."/>
            <person name="Kong Y."/>
            <person name="Jiang Z."/>
            <person name="Chourrout D."/>
            <person name="Li R."/>
            <person name="Bao Z."/>
        </authorList>
    </citation>
    <scope>NUCLEOTIDE SEQUENCE [LARGE SCALE GENOMIC DNA]</scope>
    <source>
        <strain evidence="11 12">PY_sf001</strain>
    </source>
</reference>
<dbReference type="EMBL" id="NEDP02005239">
    <property type="protein sequence ID" value="OWF42677.1"/>
    <property type="molecule type" value="Genomic_DNA"/>
</dbReference>
<accession>A0A210Q1S6</accession>
<feature type="repeat" description="ANK" evidence="6">
    <location>
        <begin position="542"/>
        <end position="574"/>
    </location>
</feature>
<dbReference type="InterPro" id="IPR000306">
    <property type="entry name" value="Znf_FYVE"/>
</dbReference>
<dbReference type="InterPro" id="IPR011333">
    <property type="entry name" value="SKP1/BTB/POZ_sf"/>
</dbReference>
<evidence type="ECO:0000256" key="7">
    <source>
        <dbReference type="PROSITE-ProRule" id="PRU00091"/>
    </source>
</evidence>
<dbReference type="InterPro" id="IPR002110">
    <property type="entry name" value="Ankyrin_rpt"/>
</dbReference>
<gene>
    <name evidence="11" type="ORF">KP79_PYT15756</name>
</gene>
<feature type="domain" description="FYVE-type" evidence="10">
    <location>
        <begin position="1186"/>
        <end position="1240"/>
    </location>
</feature>
<proteinExistence type="predicted"/>
<dbReference type="PROSITE" id="PS50178">
    <property type="entry name" value="ZF_FYVE"/>
    <property type="match status" value="1"/>
</dbReference>
<dbReference type="PROSITE" id="PS50088">
    <property type="entry name" value="ANK_REPEAT"/>
    <property type="match status" value="13"/>
</dbReference>
<feature type="repeat" description="ANK" evidence="6">
    <location>
        <begin position="952"/>
        <end position="984"/>
    </location>
</feature>
<feature type="repeat" description="ANK" evidence="6">
    <location>
        <begin position="351"/>
        <end position="383"/>
    </location>
</feature>
<dbReference type="STRING" id="6573.A0A210Q1S6"/>
<dbReference type="Pfam" id="PF00651">
    <property type="entry name" value="BTB"/>
    <property type="match status" value="1"/>
</dbReference>
<dbReference type="Gene3D" id="3.30.710.10">
    <property type="entry name" value="Potassium Channel Kv1.1, Chain A"/>
    <property type="match status" value="1"/>
</dbReference>
<feature type="repeat" description="ANK" evidence="6">
    <location>
        <begin position="987"/>
        <end position="1019"/>
    </location>
</feature>
<dbReference type="InterPro" id="IPR049763">
    <property type="entry name" value="ANKFY1_BACK"/>
</dbReference>